<sequence length="120" mass="14068">MPHTRSTVPLRNTCKSFFATLSYPMALRDLWFQVLAYKKIDLKIYPTSLFYQLALQRISPSSSNDRNLRIVHFHVLSMKSISIHCNLLVSFMLLHFTSVCLYRKSFSFRWTCLLLNGRAC</sequence>
<keyword evidence="3" id="KW-1185">Reference proteome</keyword>
<evidence type="ECO:0000313" key="2">
    <source>
        <dbReference type="EMBL" id="PIN20228.1"/>
    </source>
</evidence>
<accession>A0A2G9HRS6</accession>
<evidence type="ECO:0000256" key="1">
    <source>
        <dbReference type="SAM" id="Phobius"/>
    </source>
</evidence>
<dbReference type="Proteomes" id="UP000231279">
    <property type="component" value="Unassembled WGS sequence"/>
</dbReference>
<gene>
    <name evidence="2" type="ORF">CDL12_07086</name>
</gene>
<feature type="transmembrane region" description="Helical" evidence="1">
    <location>
        <begin position="81"/>
        <end position="102"/>
    </location>
</feature>
<name>A0A2G9HRS6_9LAMI</name>
<organism evidence="2 3">
    <name type="scientific">Handroanthus impetiginosus</name>
    <dbReference type="NCBI Taxonomy" id="429701"/>
    <lineage>
        <taxon>Eukaryota</taxon>
        <taxon>Viridiplantae</taxon>
        <taxon>Streptophyta</taxon>
        <taxon>Embryophyta</taxon>
        <taxon>Tracheophyta</taxon>
        <taxon>Spermatophyta</taxon>
        <taxon>Magnoliopsida</taxon>
        <taxon>eudicotyledons</taxon>
        <taxon>Gunneridae</taxon>
        <taxon>Pentapetalae</taxon>
        <taxon>asterids</taxon>
        <taxon>lamiids</taxon>
        <taxon>Lamiales</taxon>
        <taxon>Bignoniaceae</taxon>
        <taxon>Crescentiina</taxon>
        <taxon>Tabebuia alliance</taxon>
        <taxon>Handroanthus</taxon>
    </lineage>
</organism>
<dbReference type="EMBL" id="NKXS01001157">
    <property type="protein sequence ID" value="PIN20228.1"/>
    <property type="molecule type" value="Genomic_DNA"/>
</dbReference>
<keyword evidence="1" id="KW-0472">Membrane</keyword>
<proteinExistence type="predicted"/>
<evidence type="ECO:0000313" key="3">
    <source>
        <dbReference type="Proteomes" id="UP000231279"/>
    </source>
</evidence>
<keyword evidence="1" id="KW-1133">Transmembrane helix</keyword>
<comment type="caution">
    <text evidence="2">The sequence shown here is derived from an EMBL/GenBank/DDBJ whole genome shotgun (WGS) entry which is preliminary data.</text>
</comment>
<dbReference type="AlphaFoldDB" id="A0A2G9HRS6"/>
<keyword evidence="1" id="KW-0812">Transmembrane</keyword>
<protein>
    <submittedName>
        <fullName evidence="2">Uncharacterized protein</fullName>
    </submittedName>
</protein>
<reference evidence="3" key="1">
    <citation type="journal article" date="2018" name="Gigascience">
        <title>Genome assembly of the Pink Ipe (Handroanthus impetiginosus, Bignoniaceae), a highly valued, ecologically keystone Neotropical timber forest tree.</title>
        <authorList>
            <person name="Silva-Junior O.B."/>
            <person name="Grattapaglia D."/>
            <person name="Novaes E."/>
            <person name="Collevatti R.G."/>
        </authorList>
    </citation>
    <scope>NUCLEOTIDE SEQUENCE [LARGE SCALE GENOMIC DNA]</scope>
    <source>
        <strain evidence="3">cv. UFG-1</strain>
    </source>
</reference>